<dbReference type="AlphaFoldDB" id="A0A2G8LQX5"/>
<proteinExistence type="predicted"/>
<keyword evidence="6" id="KW-0862">Zinc</keyword>
<reference evidence="9 10" key="1">
    <citation type="journal article" date="2017" name="PLoS Biol.">
        <title>The sea cucumber genome provides insights into morphological evolution and visceral regeneration.</title>
        <authorList>
            <person name="Zhang X."/>
            <person name="Sun L."/>
            <person name="Yuan J."/>
            <person name="Sun Y."/>
            <person name="Gao Y."/>
            <person name="Zhang L."/>
            <person name="Li S."/>
            <person name="Dai H."/>
            <person name="Hamel J.F."/>
            <person name="Liu C."/>
            <person name="Yu Y."/>
            <person name="Liu S."/>
            <person name="Lin W."/>
            <person name="Guo K."/>
            <person name="Jin S."/>
            <person name="Xu P."/>
            <person name="Storey K.B."/>
            <person name="Huan P."/>
            <person name="Zhang T."/>
            <person name="Zhou Y."/>
            <person name="Zhang J."/>
            <person name="Lin C."/>
            <person name="Li X."/>
            <person name="Xing L."/>
            <person name="Huo D."/>
            <person name="Sun M."/>
            <person name="Wang L."/>
            <person name="Mercier A."/>
            <person name="Li F."/>
            <person name="Yang H."/>
            <person name="Xiang J."/>
        </authorList>
    </citation>
    <scope>NUCLEOTIDE SEQUENCE [LARGE SCALE GENOMIC DNA]</scope>
    <source>
        <strain evidence="9">Shaxun</strain>
        <tissue evidence="9">Muscle</tissue>
    </source>
</reference>
<feature type="region of interest" description="Disordered" evidence="7">
    <location>
        <begin position="1"/>
        <end position="43"/>
    </location>
</feature>
<evidence type="ECO:0000256" key="2">
    <source>
        <dbReference type="ARBA" id="ARBA00022723"/>
    </source>
</evidence>
<feature type="region of interest" description="Disordered" evidence="7">
    <location>
        <begin position="100"/>
        <end position="159"/>
    </location>
</feature>
<dbReference type="InterPro" id="IPR002867">
    <property type="entry name" value="IBR_dom"/>
</dbReference>
<dbReference type="Pfam" id="PF22191">
    <property type="entry name" value="IBR_1"/>
    <property type="match status" value="1"/>
</dbReference>
<keyword evidence="1" id="KW-0808">Transferase</keyword>
<dbReference type="PANTHER" id="PTHR16004:SF2">
    <property type="entry name" value="E3 UBIQUITIN-PROTEIN LIGASE LUBEL"/>
    <property type="match status" value="1"/>
</dbReference>
<dbReference type="SUPFAM" id="SSF57850">
    <property type="entry name" value="RING/U-box"/>
    <property type="match status" value="2"/>
</dbReference>
<dbReference type="Pfam" id="PF01485">
    <property type="entry name" value="IBR"/>
    <property type="match status" value="1"/>
</dbReference>
<dbReference type="Proteomes" id="UP000230750">
    <property type="component" value="Unassembled WGS sequence"/>
</dbReference>
<dbReference type="InterPro" id="IPR047542">
    <property type="entry name" value="Rcat_RBR_RNF31-like"/>
</dbReference>
<dbReference type="PANTHER" id="PTHR16004">
    <property type="entry name" value="RING FINGER PROTEIN 31-RELATED"/>
    <property type="match status" value="1"/>
</dbReference>
<dbReference type="CDD" id="cd20337">
    <property type="entry name" value="BRcat_RBR_HOIP"/>
    <property type="match status" value="1"/>
</dbReference>
<keyword evidence="5" id="KW-0833">Ubl conjugation pathway</keyword>
<evidence type="ECO:0000256" key="4">
    <source>
        <dbReference type="ARBA" id="ARBA00022771"/>
    </source>
</evidence>
<dbReference type="GO" id="GO:0097039">
    <property type="term" value="P:protein linear polyubiquitination"/>
    <property type="evidence" value="ECO:0007669"/>
    <property type="project" value="TreeGrafter"/>
</dbReference>
<dbReference type="GO" id="GO:0061630">
    <property type="term" value="F:ubiquitin protein ligase activity"/>
    <property type="evidence" value="ECO:0007669"/>
    <property type="project" value="TreeGrafter"/>
</dbReference>
<dbReference type="OrthoDB" id="9978677at2759"/>
<dbReference type="GO" id="GO:0071797">
    <property type="term" value="C:LUBAC complex"/>
    <property type="evidence" value="ECO:0007669"/>
    <property type="project" value="InterPro"/>
</dbReference>
<evidence type="ECO:0000256" key="3">
    <source>
        <dbReference type="ARBA" id="ARBA00022737"/>
    </source>
</evidence>
<dbReference type="GO" id="GO:1990450">
    <property type="term" value="F:linear polyubiquitin binding"/>
    <property type="evidence" value="ECO:0007669"/>
    <property type="project" value="TreeGrafter"/>
</dbReference>
<dbReference type="CDD" id="cd20351">
    <property type="entry name" value="Rcat_RBR_HOIP"/>
    <property type="match status" value="1"/>
</dbReference>
<evidence type="ECO:0000256" key="1">
    <source>
        <dbReference type="ARBA" id="ARBA00022679"/>
    </source>
</evidence>
<dbReference type="InterPro" id="IPR044066">
    <property type="entry name" value="TRIAD_supradom"/>
</dbReference>
<gene>
    <name evidence="9" type="ORF">BSL78_00427</name>
</gene>
<keyword evidence="3" id="KW-0677">Repeat</keyword>
<dbReference type="InterPro" id="IPR026254">
    <property type="entry name" value="RNF31-like"/>
</dbReference>
<evidence type="ECO:0000256" key="7">
    <source>
        <dbReference type="SAM" id="MobiDB-lite"/>
    </source>
</evidence>
<feature type="compositionally biased region" description="Basic and acidic residues" evidence="7">
    <location>
        <begin position="119"/>
        <end position="151"/>
    </location>
</feature>
<feature type="domain" description="RING-type" evidence="8">
    <location>
        <begin position="341"/>
        <end position="578"/>
    </location>
</feature>
<sequence>MDLFRRAAHQEQNPVRGDHRAPPRQIPGVKPRPAEQNAPQVQHGPPVVVKRWRCEHCTYLNEASDGNICTMCSRTTTSPQMEEHVTEYPVTIIRAEEVMTQSGPPHGLERPLPRTMNALEKRPEHEQPRYETKEEENARRTREEEQRKRDEEEVESQQKQENLTLRLLIMYRNQGNFNANKEERYSLEEVATAWAVLEREGIMNMQPVEWLDKHLKKQLELFGGDVLREFCRRYNLNPKDYHQWIPNEYVHPAWLKNDGVREKTAAECLALLQEKVKDICAENPDVDYEEHAAKLLLEGGFDSENLSWGLQLSAAEEKQDEIDGWLGKMWDVAYSVEGAIEKIENSMLNEADKKELIGIPSCQCHICTECFTQNFTLLAQNTPCVYKFACPSCNEPKLEEISEDEFHRYFTYLGMVLKQHLNPADFELYQQKLVTWGLIKDENFRWCANGCSNGFINERDDVKIQCTNCKKFQCFDCQKPWQEQHEGISCEEFEQWKKDNDPEFQAQGLAAHLKENGINCPNCKMRYELAKGGCMHFKCAQCMHEFCCGCNLPFLKYPNCRKFPSCQGKGLHAHHPRDCLYHLRDQECETLQKLLQDNGVEYNRANAAANLPEEDGCPVKEQREDPDGLVDVNCGKELIAAAGLCLTHYKEYLVSLINQSKIDPADILTAGELGAALKRDGQNVPVIQAGEANEAYQERLRQLLKAQIPLHEGGEAVAANRL</sequence>
<dbReference type="InterPro" id="IPR041031">
    <property type="entry name" value="RNF31_C"/>
</dbReference>
<keyword evidence="10" id="KW-1185">Reference proteome</keyword>
<evidence type="ECO:0000259" key="8">
    <source>
        <dbReference type="PROSITE" id="PS51873"/>
    </source>
</evidence>
<dbReference type="PROSITE" id="PS51873">
    <property type="entry name" value="TRIAD"/>
    <property type="match status" value="1"/>
</dbReference>
<name>A0A2G8LQX5_STIJA</name>
<evidence type="ECO:0000313" key="10">
    <source>
        <dbReference type="Proteomes" id="UP000230750"/>
    </source>
</evidence>
<dbReference type="GO" id="GO:0008270">
    <property type="term" value="F:zinc ion binding"/>
    <property type="evidence" value="ECO:0007669"/>
    <property type="project" value="UniProtKB-KW"/>
</dbReference>
<accession>A0A2G8LQX5</accession>
<keyword evidence="4" id="KW-0863">Zinc-finger</keyword>
<dbReference type="Gene3D" id="1.20.120.1750">
    <property type="match status" value="1"/>
</dbReference>
<evidence type="ECO:0000256" key="6">
    <source>
        <dbReference type="ARBA" id="ARBA00022833"/>
    </source>
</evidence>
<dbReference type="STRING" id="307972.A0A2G8LQX5"/>
<organism evidence="9 10">
    <name type="scientific">Stichopus japonicus</name>
    <name type="common">Sea cucumber</name>
    <dbReference type="NCBI Taxonomy" id="307972"/>
    <lineage>
        <taxon>Eukaryota</taxon>
        <taxon>Metazoa</taxon>
        <taxon>Echinodermata</taxon>
        <taxon>Eleutherozoa</taxon>
        <taxon>Echinozoa</taxon>
        <taxon>Holothuroidea</taxon>
        <taxon>Aspidochirotacea</taxon>
        <taxon>Aspidochirotida</taxon>
        <taxon>Stichopodidae</taxon>
        <taxon>Apostichopus</taxon>
    </lineage>
</organism>
<keyword evidence="2" id="KW-0479">Metal-binding</keyword>
<comment type="caution">
    <text evidence="9">The sequence shown here is derived from an EMBL/GenBank/DDBJ whole genome shotgun (WGS) entry which is preliminary data.</text>
</comment>
<dbReference type="SMART" id="SM00647">
    <property type="entry name" value="IBR"/>
    <property type="match status" value="1"/>
</dbReference>
<evidence type="ECO:0000256" key="5">
    <source>
        <dbReference type="ARBA" id="ARBA00022786"/>
    </source>
</evidence>
<dbReference type="EMBL" id="MRZV01000008">
    <property type="protein sequence ID" value="PIK62635.1"/>
    <property type="molecule type" value="Genomic_DNA"/>
</dbReference>
<dbReference type="GO" id="GO:0070530">
    <property type="term" value="F:K63-linked polyubiquitin modification-dependent protein binding"/>
    <property type="evidence" value="ECO:0007669"/>
    <property type="project" value="TreeGrafter"/>
</dbReference>
<protein>
    <submittedName>
        <fullName evidence="9">Putative E3 ubiquitin-protein ligase RNF31 isoform 3</fullName>
    </submittedName>
</protein>
<dbReference type="GO" id="GO:0036435">
    <property type="term" value="F:K48-linked polyubiquitin modification-dependent protein binding"/>
    <property type="evidence" value="ECO:0007669"/>
    <property type="project" value="TreeGrafter"/>
</dbReference>
<evidence type="ECO:0000313" key="9">
    <source>
        <dbReference type="EMBL" id="PIK62635.1"/>
    </source>
</evidence>
<dbReference type="InterPro" id="IPR047540">
    <property type="entry name" value="BRcat_RBR_RNF31-like"/>
</dbReference>
<dbReference type="Pfam" id="PF18091">
    <property type="entry name" value="E3_UbLigase_RBR"/>
    <property type="match status" value="1"/>
</dbReference>